<dbReference type="KEGG" id="dmm:dnm_047900"/>
<dbReference type="EMBL" id="CP061800">
    <property type="protein sequence ID" value="QTA88743.1"/>
    <property type="molecule type" value="Genomic_DNA"/>
</dbReference>
<accession>A0A975BP27</accession>
<dbReference type="Proteomes" id="UP000663722">
    <property type="component" value="Chromosome"/>
</dbReference>
<protein>
    <submittedName>
        <fullName evidence="1">Uncharacterized protein</fullName>
    </submittedName>
</protein>
<sequence length="43" mass="5346">MDRFKFSACVRNHKIRQHQKYFDIRKEFWHSVTVSVNFFKKGV</sequence>
<dbReference type="AlphaFoldDB" id="A0A975BP27"/>
<reference evidence="1" key="1">
    <citation type="journal article" date="2021" name="Microb. Physiol.">
        <title>Proteogenomic Insights into the Physiology of Marine, Sulfate-Reducing, Filamentous Desulfonema limicola and Desulfonema magnum.</title>
        <authorList>
            <person name="Schnaars V."/>
            <person name="Wohlbrand L."/>
            <person name="Scheve S."/>
            <person name="Hinrichs C."/>
            <person name="Reinhardt R."/>
            <person name="Rabus R."/>
        </authorList>
    </citation>
    <scope>NUCLEOTIDE SEQUENCE</scope>
    <source>
        <strain evidence="1">4be13</strain>
    </source>
</reference>
<gene>
    <name evidence="1" type="ORF">dnm_047900</name>
</gene>
<organism evidence="1 2">
    <name type="scientific">Desulfonema magnum</name>
    <dbReference type="NCBI Taxonomy" id="45655"/>
    <lineage>
        <taxon>Bacteria</taxon>
        <taxon>Pseudomonadati</taxon>
        <taxon>Thermodesulfobacteriota</taxon>
        <taxon>Desulfobacteria</taxon>
        <taxon>Desulfobacterales</taxon>
        <taxon>Desulfococcaceae</taxon>
        <taxon>Desulfonema</taxon>
    </lineage>
</organism>
<evidence type="ECO:0000313" key="1">
    <source>
        <dbReference type="EMBL" id="QTA88743.1"/>
    </source>
</evidence>
<keyword evidence="2" id="KW-1185">Reference proteome</keyword>
<evidence type="ECO:0000313" key="2">
    <source>
        <dbReference type="Proteomes" id="UP000663722"/>
    </source>
</evidence>
<proteinExistence type="predicted"/>
<name>A0A975BP27_9BACT</name>